<dbReference type="InterPro" id="IPR054542">
    <property type="entry name" value="Cys_met_metab_PP"/>
</dbReference>
<feature type="compositionally biased region" description="Basic and acidic residues" evidence="7">
    <location>
        <begin position="1"/>
        <end position="10"/>
    </location>
</feature>
<evidence type="ECO:0000256" key="4">
    <source>
        <dbReference type="ARBA" id="ARBA00022898"/>
    </source>
</evidence>
<dbReference type="GO" id="GO:0071269">
    <property type="term" value="P:L-homocysteine biosynthetic process"/>
    <property type="evidence" value="ECO:0007669"/>
    <property type="project" value="TreeGrafter"/>
</dbReference>
<name>A0A8I0GBN8_9ACTO</name>
<sequence length="427" mass="45706">MSSHRFETRQIHAGTAPDPTTGSPVLPLYQTSAYVFDSAEQAAQRFALAEPGPIYTRLANPTTDAVEARVADLEGGIGALAVSSGAGSLILTLTTIGRAGDNIVASPSLYGGSKAALTNNLPRLGIETRFVDDPADPASWEALADERTVAFFGETIPNPRGDILDIGPIADAAHRVGVPLIVDNTVATPYLTRPIEWGADLVIHSATKYLGGHGTSMLGLVVDAGRFDWTADPERFREFSTPDASYHGLVYGELGEQAFLVKARAQGQRDFGWAPSPFNAFLVNLGLETLSLRMERHCTNARSVAQWLEEHPRVTTVNYPGLESSPYHTLQLTYAPAGASGVLAFDIDASRDDCVRFVDALKLYYNVANIGDVRSLVAHPASTTHSQCTDRELAACGISASTIRLSIGLEHVDDLIADLERGFATLS</sequence>
<evidence type="ECO:0000256" key="2">
    <source>
        <dbReference type="ARBA" id="ARBA00009077"/>
    </source>
</evidence>
<dbReference type="InterPro" id="IPR015424">
    <property type="entry name" value="PyrdxlP-dep_Trfase"/>
</dbReference>
<evidence type="ECO:0000256" key="7">
    <source>
        <dbReference type="SAM" id="MobiDB-lite"/>
    </source>
</evidence>
<evidence type="ECO:0000313" key="8">
    <source>
        <dbReference type="EMBL" id="MBD3689818.1"/>
    </source>
</evidence>
<dbReference type="Pfam" id="PF01053">
    <property type="entry name" value="Cys_Met_Meta_PP"/>
    <property type="match status" value="1"/>
</dbReference>
<comment type="caution">
    <text evidence="8">The sequence shown here is derived from an EMBL/GenBank/DDBJ whole genome shotgun (WGS) entry which is preliminary data.</text>
</comment>
<dbReference type="PROSITE" id="PS00868">
    <property type="entry name" value="CYS_MET_METAB_PP"/>
    <property type="match status" value="1"/>
</dbReference>
<dbReference type="GO" id="GO:0030170">
    <property type="term" value="F:pyridoxal phosphate binding"/>
    <property type="evidence" value="ECO:0007669"/>
    <property type="project" value="InterPro"/>
</dbReference>
<comment type="cofactor">
    <cofactor evidence="1 6">
        <name>pyridoxal 5'-phosphate</name>
        <dbReference type="ChEBI" id="CHEBI:597326"/>
    </cofactor>
</comment>
<reference evidence="8 9" key="1">
    <citation type="submission" date="2020-08" db="EMBL/GenBank/DDBJ databases">
        <title>Winkia gen. nov., sp. nov., isolated from faeces of the Anser albifrons in China.</title>
        <authorList>
            <person name="Liu Q."/>
        </authorList>
    </citation>
    <scope>NUCLEOTIDE SEQUENCE [LARGE SCALE GENOMIC DNA]</scope>
    <source>
        <strain evidence="8 9">C62</strain>
    </source>
</reference>
<dbReference type="GO" id="GO:0003961">
    <property type="term" value="F:O-acetylhomoserine aminocarboxypropyltransferase activity"/>
    <property type="evidence" value="ECO:0007669"/>
    <property type="project" value="TreeGrafter"/>
</dbReference>
<feature type="modified residue" description="N6-(pyridoxal phosphate)lysine" evidence="5">
    <location>
        <position position="208"/>
    </location>
</feature>
<accession>A0A8I0GBN8</accession>
<dbReference type="PANTHER" id="PTHR43797:SF2">
    <property type="entry name" value="HOMOCYSTEINE_CYSTEINE SYNTHASE"/>
    <property type="match status" value="1"/>
</dbReference>
<evidence type="ECO:0000256" key="5">
    <source>
        <dbReference type="PIRSR" id="PIRSR001434-2"/>
    </source>
</evidence>
<dbReference type="CDD" id="cd00614">
    <property type="entry name" value="CGS_like"/>
    <property type="match status" value="1"/>
</dbReference>
<dbReference type="GO" id="GO:0004124">
    <property type="term" value="F:cysteine synthase activity"/>
    <property type="evidence" value="ECO:0007669"/>
    <property type="project" value="TreeGrafter"/>
</dbReference>
<dbReference type="GO" id="GO:0019346">
    <property type="term" value="P:transsulfuration"/>
    <property type="evidence" value="ECO:0007669"/>
    <property type="project" value="InterPro"/>
</dbReference>
<comment type="similarity">
    <text evidence="2 6">Belongs to the trans-sulfuration enzymes family.</text>
</comment>
<dbReference type="AlphaFoldDB" id="A0A8I0GBN8"/>
<dbReference type="SUPFAM" id="SSF53383">
    <property type="entry name" value="PLP-dependent transferases"/>
    <property type="match status" value="1"/>
</dbReference>
<dbReference type="Proteomes" id="UP000627538">
    <property type="component" value="Unassembled WGS sequence"/>
</dbReference>
<keyword evidence="9" id="KW-1185">Reference proteome</keyword>
<dbReference type="InterPro" id="IPR015421">
    <property type="entry name" value="PyrdxlP-dep_Trfase_major"/>
</dbReference>
<organism evidence="8 9">
    <name type="scientific">Nanchangia anserum</name>
    <dbReference type="NCBI Taxonomy" id="2692125"/>
    <lineage>
        <taxon>Bacteria</taxon>
        <taxon>Bacillati</taxon>
        <taxon>Actinomycetota</taxon>
        <taxon>Actinomycetes</taxon>
        <taxon>Actinomycetales</taxon>
        <taxon>Actinomycetaceae</taxon>
        <taxon>Nanchangia</taxon>
    </lineage>
</organism>
<dbReference type="NCBIfam" id="TIGR01326">
    <property type="entry name" value="OAH_OAS_sulfhy"/>
    <property type="match status" value="1"/>
</dbReference>
<evidence type="ECO:0000256" key="3">
    <source>
        <dbReference type="ARBA" id="ARBA00022679"/>
    </source>
</evidence>
<feature type="region of interest" description="Disordered" evidence="7">
    <location>
        <begin position="1"/>
        <end position="23"/>
    </location>
</feature>
<keyword evidence="4 5" id="KW-0663">Pyridoxal phosphate</keyword>
<dbReference type="GO" id="GO:0006535">
    <property type="term" value="P:cysteine biosynthetic process from serine"/>
    <property type="evidence" value="ECO:0007669"/>
    <property type="project" value="TreeGrafter"/>
</dbReference>
<evidence type="ECO:0000256" key="6">
    <source>
        <dbReference type="RuleBase" id="RU362118"/>
    </source>
</evidence>
<dbReference type="PIRSF" id="PIRSF001434">
    <property type="entry name" value="CGS"/>
    <property type="match status" value="1"/>
</dbReference>
<dbReference type="Gene3D" id="3.90.1150.10">
    <property type="entry name" value="Aspartate Aminotransferase, domain 1"/>
    <property type="match status" value="1"/>
</dbReference>
<dbReference type="EMBL" id="JACRUO010000001">
    <property type="protein sequence ID" value="MBD3689818.1"/>
    <property type="molecule type" value="Genomic_DNA"/>
</dbReference>
<dbReference type="PANTHER" id="PTHR43797">
    <property type="entry name" value="HOMOCYSTEINE/CYSTEINE SYNTHASE"/>
    <property type="match status" value="1"/>
</dbReference>
<dbReference type="GO" id="GO:0005737">
    <property type="term" value="C:cytoplasm"/>
    <property type="evidence" value="ECO:0007669"/>
    <property type="project" value="TreeGrafter"/>
</dbReference>
<dbReference type="InterPro" id="IPR015422">
    <property type="entry name" value="PyrdxlP-dep_Trfase_small"/>
</dbReference>
<keyword evidence="3 8" id="KW-0808">Transferase</keyword>
<dbReference type="InterPro" id="IPR000277">
    <property type="entry name" value="Cys/Met-Metab_PyrdxlP-dep_enz"/>
</dbReference>
<proteinExistence type="inferred from homology"/>
<dbReference type="InterPro" id="IPR006235">
    <property type="entry name" value="OAc-hSer/O-AcSer_sulfhydrylase"/>
</dbReference>
<protein>
    <submittedName>
        <fullName evidence="8">PLP-dependent transferase</fullName>
    </submittedName>
</protein>
<evidence type="ECO:0000313" key="9">
    <source>
        <dbReference type="Proteomes" id="UP000627538"/>
    </source>
</evidence>
<evidence type="ECO:0000256" key="1">
    <source>
        <dbReference type="ARBA" id="ARBA00001933"/>
    </source>
</evidence>
<dbReference type="Gene3D" id="3.40.640.10">
    <property type="entry name" value="Type I PLP-dependent aspartate aminotransferase-like (Major domain)"/>
    <property type="match status" value="1"/>
</dbReference>
<dbReference type="RefSeq" id="WP_191071840.1">
    <property type="nucleotide sequence ID" value="NZ_CP060506.1"/>
</dbReference>
<gene>
    <name evidence="8" type="ORF">H8R10_06205</name>
</gene>
<dbReference type="FunFam" id="3.40.640.10:FF:000035">
    <property type="entry name" value="O-succinylhomoserine sulfhydrylase"/>
    <property type="match status" value="1"/>
</dbReference>